<comment type="caution">
    <text evidence="1">The sequence shown here is derived from an EMBL/GenBank/DDBJ whole genome shotgun (WGS) entry which is preliminary data.</text>
</comment>
<protein>
    <submittedName>
        <fullName evidence="1">Uncharacterized protein</fullName>
    </submittedName>
</protein>
<evidence type="ECO:0000313" key="1">
    <source>
        <dbReference type="EMBL" id="KAF4083839.1"/>
    </source>
</evidence>
<name>A0A7J6AP43_AMEME</name>
<dbReference type="Proteomes" id="UP000593565">
    <property type="component" value="Unassembled WGS sequence"/>
</dbReference>
<dbReference type="AlphaFoldDB" id="A0A7J6AP43"/>
<proteinExistence type="predicted"/>
<keyword evidence="2" id="KW-1185">Reference proteome</keyword>
<accession>A0A7J6AP43</accession>
<organism evidence="1 2">
    <name type="scientific">Ameiurus melas</name>
    <name type="common">Black bullhead</name>
    <name type="synonym">Silurus melas</name>
    <dbReference type="NCBI Taxonomy" id="219545"/>
    <lineage>
        <taxon>Eukaryota</taxon>
        <taxon>Metazoa</taxon>
        <taxon>Chordata</taxon>
        <taxon>Craniata</taxon>
        <taxon>Vertebrata</taxon>
        <taxon>Euteleostomi</taxon>
        <taxon>Actinopterygii</taxon>
        <taxon>Neopterygii</taxon>
        <taxon>Teleostei</taxon>
        <taxon>Ostariophysi</taxon>
        <taxon>Siluriformes</taxon>
        <taxon>Ictaluridae</taxon>
        <taxon>Ameiurus</taxon>
    </lineage>
</organism>
<gene>
    <name evidence="1" type="ORF">AMELA_G00121940</name>
</gene>
<evidence type="ECO:0000313" key="2">
    <source>
        <dbReference type="Proteomes" id="UP000593565"/>
    </source>
</evidence>
<sequence length="78" mass="8386">MNIQYVALVVRFGVFPRNGVCASVWLGSLLGFSEQRGNVEYGTVLNLAACECSSSDDAVRIRARSFDSAALGLAIEKD</sequence>
<dbReference type="EMBL" id="JAAGNN010000010">
    <property type="protein sequence ID" value="KAF4083839.1"/>
    <property type="molecule type" value="Genomic_DNA"/>
</dbReference>
<reference evidence="1 2" key="1">
    <citation type="submission" date="2020-02" db="EMBL/GenBank/DDBJ databases">
        <title>A chromosome-scale genome assembly of the black bullhead catfish (Ameiurus melas).</title>
        <authorList>
            <person name="Wen M."/>
            <person name="Zham M."/>
            <person name="Cabau C."/>
            <person name="Klopp C."/>
            <person name="Donnadieu C."/>
            <person name="Roques C."/>
            <person name="Bouchez O."/>
            <person name="Lampietro C."/>
            <person name="Jouanno E."/>
            <person name="Herpin A."/>
            <person name="Louis A."/>
            <person name="Berthelot C."/>
            <person name="Parey E."/>
            <person name="Roest-Crollius H."/>
            <person name="Braasch I."/>
            <person name="Postlethwait J."/>
            <person name="Robinson-Rechavi M."/>
            <person name="Echchiki A."/>
            <person name="Begum T."/>
            <person name="Montfort J."/>
            <person name="Schartl M."/>
            <person name="Bobe J."/>
            <person name="Guiguen Y."/>
        </authorList>
    </citation>
    <scope>NUCLEOTIDE SEQUENCE [LARGE SCALE GENOMIC DNA]</scope>
    <source>
        <strain evidence="1">M_S1</strain>
        <tissue evidence="1">Blood</tissue>
    </source>
</reference>